<accession>A0A7J8LBJ9</accession>
<dbReference type="GO" id="GO:0046872">
    <property type="term" value="F:metal ion binding"/>
    <property type="evidence" value="ECO:0007669"/>
    <property type="project" value="UniProtKB-KW"/>
</dbReference>
<evidence type="ECO:0000256" key="2">
    <source>
        <dbReference type="ARBA" id="ARBA00023004"/>
    </source>
</evidence>
<keyword evidence="5" id="KW-1185">Reference proteome</keyword>
<evidence type="ECO:0000259" key="3">
    <source>
        <dbReference type="Pfam" id="PF14226"/>
    </source>
</evidence>
<dbReference type="AlphaFoldDB" id="A0A7J8LBJ9"/>
<feature type="domain" description="Non-haem dioxygenase N-terminal" evidence="3">
    <location>
        <begin position="55"/>
        <end position="87"/>
    </location>
</feature>
<sequence>MERNSKASNVGSSVLVPSVQELAKQPLSAIPDSYLRPELEGDAVANGGGDQVLEIPVIDMQRLVSEESMNSEIHKLDFACKEWGFFQ</sequence>
<dbReference type="Proteomes" id="UP000593572">
    <property type="component" value="Unassembled WGS sequence"/>
</dbReference>
<dbReference type="SUPFAM" id="SSF51197">
    <property type="entry name" value="Clavaminate synthase-like"/>
    <property type="match status" value="1"/>
</dbReference>
<evidence type="ECO:0000313" key="4">
    <source>
        <dbReference type="EMBL" id="MBA0549840.1"/>
    </source>
</evidence>
<name>A0A7J8LBJ9_9ROSI</name>
<dbReference type="Gene3D" id="2.60.120.330">
    <property type="entry name" value="B-lactam Antibiotic, Isopenicillin N Synthase, Chain"/>
    <property type="match status" value="1"/>
</dbReference>
<feature type="non-terminal residue" evidence="4">
    <location>
        <position position="87"/>
    </location>
</feature>
<comment type="caution">
    <text evidence="4">The sequence shown here is derived from an EMBL/GenBank/DDBJ whole genome shotgun (WGS) entry which is preliminary data.</text>
</comment>
<protein>
    <recommendedName>
        <fullName evidence="3">Non-haem dioxygenase N-terminal domain-containing protein</fullName>
    </recommendedName>
</protein>
<dbReference type="InterPro" id="IPR027443">
    <property type="entry name" value="IPNS-like_sf"/>
</dbReference>
<dbReference type="EMBL" id="JABEZX010000002">
    <property type="protein sequence ID" value="MBA0549840.1"/>
    <property type="molecule type" value="Genomic_DNA"/>
</dbReference>
<gene>
    <name evidence="4" type="ORF">Golob_020849</name>
</gene>
<evidence type="ECO:0000256" key="1">
    <source>
        <dbReference type="ARBA" id="ARBA00022723"/>
    </source>
</evidence>
<evidence type="ECO:0000313" key="5">
    <source>
        <dbReference type="Proteomes" id="UP000593572"/>
    </source>
</evidence>
<proteinExistence type="predicted"/>
<dbReference type="Pfam" id="PF14226">
    <property type="entry name" value="DIOX_N"/>
    <property type="match status" value="1"/>
</dbReference>
<reference evidence="4 5" key="1">
    <citation type="journal article" date="2019" name="Genome Biol. Evol.">
        <title>Insights into the evolution of the New World diploid cottons (Gossypium, subgenus Houzingenia) based on genome sequencing.</title>
        <authorList>
            <person name="Grover C.E."/>
            <person name="Arick M.A. 2nd"/>
            <person name="Thrash A."/>
            <person name="Conover J.L."/>
            <person name="Sanders W.S."/>
            <person name="Peterson D.G."/>
            <person name="Frelichowski J.E."/>
            <person name="Scheffler J.A."/>
            <person name="Scheffler B.E."/>
            <person name="Wendel J.F."/>
        </authorList>
    </citation>
    <scope>NUCLEOTIDE SEQUENCE [LARGE SCALE GENOMIC DNA]</scope>
    <source>
        <strain evidence="4">157</strain>
        <tissue evidence="4">Leaf</tissue>
    </source>
</reference>
<dbReference type="InterPro" id="IPR026992">
    <property type="entry name" value="DIOX_N"/>
</dbReference>
<organism evidence="4 5">
    <name type="scientific">Gossypium lobatum</name>
    <dbReference type="NCBI Taxonomy" id="34289"/>
    <lineage>
        <taxon>Eukaryota</taxon>
        <taxon>Viridiplantae</taxon>
        <taxon>Streptophyta</taxon>
        <taxon>Embryophyta</taxon>
        <taxon>Tracheophyta</taxon>
        <taxon>Spermatophyta</taxon>
        <taxon>Magnoliopsida</taxon>
        <taxon>eudicotyledons</taxon>
        <taxon>Gunneridae</taxon>
        <taxon>Pentapetalae</taxon>
        <taxon>rosids</taxon>
        <taxon>malvids</taxon>
        <taxon>Malvales</taxon>
        <taxon>Malvaceae</taxon>
        <taxon>Malvoideae</taxon>
        <taxon>Gossypium</taxon>
    </lineage>
</organism>
<keyword evidence="1" id="KW-0479">Metal-binding</keyword>
<keyword evidence="2" id="KW-0408">Iron</keyword>